<keyword evidence="13 17" id="KW-0472">Membrane</keyword>
<feature type="transmembrane region" description="Helical" evidence="17">
    <location>
        <begin position="364"/>
        <end position="387"/>
    </location>
</feature>
<evidence type="ECO:0000256" key="2">
    <source>
        <dbReference type="ARBA" id="ARBA00004141"/>
    </source>
</evidence>
<dbReference type="Pfam" id="PF13432">
    <property type="entry name" value="TPR_16"/>
    <property type="match status" value="1"/>
</dbReference>
<feature type="transmembrane region" description="Helical" evidence="17">
    <location>
        <begin position="102"/>
        <end position="123"/>
    </location>
</feature>
<comment type="caution">
    <text evidence="19">The sequence shown here is derived from an EMBL/GenBank/DDBJ whole genome shotgun (WGS) entry which is preliminary data.</text>
</comment>
<feature type="transmembrane region" description="Helical" evidence="17">
    <location>
        <begin position="130"/>
        <end position="145"/>
    </location>
</feature>
<feature type="transmembrane region" description="Helical" evidence="17">
    <location>
        <begin position="204"/>
        <end position="227"/>
    </location>
</feature>
<comment type="catalytic activity">
    <reaction evidence="15">
        <text>a di-trans,poly-cis-dolichyl beta-D-mannosyl phosphate + L-seryl-[protein] = 3-O-(alpha-D-mannosyl)-L-seryl-[protein] + a di-trans,poly-cis-dolichyl phosphate + H(+)</text>
        <dbReference type="Rhea" id="RHEA:17377"/>
        <dbReference type="Rhea" id="RHEA-COMP:9863"/>
        <dbReference type="Rhea" id="RHEA-COMP:13546"/>
        <dbReference type="Rhea" id="RHEA-COMP:19498"/>
        <dbReference type="Rhea" id="RHEA-COMP:19501"/>
        <dbReference type="ChEBI" id="CHEBI:15378"/>
        <dbReference type="ChEBI" id="CHEBI:29999"/>
        <dbReference type="ChEBI" id="CHEBI:57683"/>
        <dbReference type="ChEBI" id="CHEBI:58211"/>
        <dbReference type="ChEBI" id="CHEBI:137321"/>
        <dbReference type="EC" id="2.4.1.109"/>
    </reaction>
</comment>
<organism evidence="19 20">
    <name type="scientific">Vespula germanica</name>
    <name type="common">German yellow jacket</name>
    <name type="synonym">Paravespula germanica</name>
    <dbReference type="NCBI Taxonomy" id="30212"/>
    <lineage>
        <taxon>Eukaryota</taxon>
        <taxon>Metazoa</taxon>
        <taxon>Ecdysozoa</taxon>
        <taxon>Arthropoda</taxon>
        <taxon>Hexapoda</taxon>
        <taxon>Insecta</taxon>
        <taxon>Pterygota</taxon>
        <taxon>Neoptera</taxon>
        <taxon>Endopterygota</taxon>
        <taxon>Hymenoptera</taxon>
        <taxon>Apocrita</taxon>
        <taxon>Aculeata</taxon>
        <taxon>Vespoidea</taxon>
        <taxon>Vespidae</taxon>
        <taxon>Vespinae</taxon>
        <taxon>Vespula</taxon>
    </lineage>
</organism>
<feature type="transmembrane region" description="Helical" evidence="17">
    <location>
        <begin position="420"/>
        <end position="438"/>
    </location>
</feature>
<dbReference type="InterPro" id="IPR011990">
    <property type="entry name" value="TPR-like_helical_dom_sf"/>
</dbReference>
<feature type="repeat" description="TPR" evidence="16">
    <location>
        <begin position="529"/>
        <end position="562"/>
    </location>
</feature>
<gene>
    <name evidence="19" type="ORF">HZH68_007113</name>
</gene>
<feature type="repeat" description="TPR" evidence="16">
    <location>
        <begin position="461"/>
        <end position="494"/>
    </location>
</feature>
<dbReference type="PANTHER" id="PTHR44227:SF3">
    <property type="entry name" value="PROTEIN O-MANNOSYL-TRANSFERASE TMTC4"/>
    <property type="match status" value="1"/>
</dbReference>
<comment type="function">
    <text evidence="1">Transfers mannosyl residues to the hydroxyl group of serine or threonine residues.</text>
</comment>
<evidence type="ECO:0000256" key="13">
    <source>
        <dbReference type="ARBA" id="ARBA00023136"/>
    </source>
</evidence>
<evidence type="ECO:0000256" key="11">
    <source>
        <dbReference type="ARBA" id="ARBA00022824"/>
    </source>
</evidence>
<dbReference type="GO" id="GO:0016020">
    <property type="term" value="C:membrane"/>
    <property type="evidence" value="ECO:0007669"/>
    <property type="project" value="UniProtKB-SubCell"/>
</dbReference>
<evidence type="ECO:0000256" key="1">
    <source>
        <dbReference type="ARBA" id="ARBA00003582"/>
    </source>
</evidence>
<evidence type="ECO:0000256" key="8">
    <source>
        <dbReference type="ARBA" id="ARBA00022692"/>
    </source>
</evidence>
<keyword evidence="12 17" id="KW-1133">Transmembrane helix</keyword>
<dbReference type="EC" id="2.4.1.109" evidence="6"/>
<dbReference type="UniPathway" id="UPA00378"/>
<keyword evidence="20" id="KW-1185">Reference proteome</keyword>
<evidence type="ECO:0000256" key="16">
    <source>
        <dbReference type="PROSITE-ProRule" id="PRU00339"/>
    </source>
</evidence>
<evidence type="ECO:0000313" key="20">
    <source>
        <dbReference type="Proteomes" id="UP000617340"/>
    </source>
</evidence>
<evidence type="ECO:0000256" key="17">
    <source>
        <dbReference type="SAM" id="Phobius"/>
    </source>
</evidence>
<comment type="catalytic activity">
    <reaction evidence="14">
        <text>a di-trans,poly-cis-dolichyl beta-D-mannosyl phosphate + L-threonyl-[protein] = 3-O-(alpha-D-mannosyl)-L-threonyl-[protein] + a di-trans,poly-cis-dolichyl phosphate + H(+)</text>
        <dbReference type="Rhea" id="RHEA:53396"/>
        <dbReference type="Rhea" id="RHEA-COMP:11060"/>
        <dbReference type="Rhea" id="RHEA-COMP:13547"/>
        <dbReference type="Rhea" id="RHEA-COMP:19498"/>
        <dbReference type="Rhea" id="RHEA-COMP:19501"/>
        <dbReference type="ChEBI" id="CHEBI:15378"/>
        <dbReference type="ChEBI" id="CHEBI:30013"/>
        <dbReference type="ChEBI" id="CHEBI:57683"/>
        <dbReference type="ChEBI" id="CHEBI:58211"/>
        <dbReference type="ChEBI" id="CHEBI:137323"/>
        <dbReference type="EC" id="2.4.1.109"/>
    </reaction>
</comment>
<evidence type="ECO:0000256" key="15">
    <source>
        <dbReference type="ARBA" id="ARBA00045102"/>
    </source>
</evidence>
<evidence type="ECO:0000256" key="5">
    <source>
        <dbReference type="ARBA" id="ARBA00007882"/>
    </source>
</evidence>
<dbReference type="PANTHER" id="PTHR44227">
    <property type="match status" value="1"/>
</dbReference>
<evidence type="ECO:0000256" key="10">
    <source>
        <dbReference type="ARBA" id="ARBA00022803"/>
    </source>
</evidence>
<evidence type="ECO:0000256" key="14">
    <source>
        <dbReference type="ARBA" id="ARBA00045085"/>
    </source>
</evidence>
<dbReference type="Pfam" id="PF13181">
    <property type="entry name" value="TPR_8"/>
    <property type="match status" value="2"/>
</dbReference>
<comment type="pathway">
    <text evidence="4">Protein modification; protein glycosylation.</text>
</comment>
<keyword evidence="11" id="KW-0256">Endoplasmic reticulum</keyword>
<evidence type="ECO:0000256" key="9">
    <source>
        <dbReference type="ARBA" id="ARBA00022737"/>
    </source>
</evidence>
<evidence type="ECO:0000256" key="4">
    <source>
        <dbReference type="ARBA" id="ARBA00004922"/>
    </source>
</evidence>
<accession>A0A834K740</accession>
<feature type="transmembrane region" description="Helical" evidence="17">
    <location>
        <begin position="248"/>
        <end position="270"/>
    </location>
</feature>
<dbReference type="InterPro" id="IPR019734">
    <property type="entry name" value="TPR_rpt"/>
</dbReference>
<feature type="repeat" description="TPR" evidence="16">
    <location>
        <begin position="631"/>
        <end position="664"/>
    </location>
</feature>
<dbReference type="Gene3D" id="1.25.40.10">
    <property type="entry name" value="Tetratricopeptide repeat domain"/>
    <property type="match status" value="1"/>
</dbReference>
<evidence type="ECO:0000256" key="12">
    <source>
        <dbReference type="ARBA" id="ARBA00022989"/>
    </source>
</evidence>
<feature type="repeat" description="TPR" evidence="16">
    <location>
        <begin position="495"/>
        <end position="528"/>
    </location>
</feature>
<dbReference type="Pfam" id="PF00515">
    <property type="entry name" value="TPR_1"/>
    <property type="match status" value="1"/>
</dbReference>
<dbReference type="GO" id="GO:0005783">
    <property type="term" value="C:endoplasmic reticulum"/>
    <property type="evidence" value="ECO:0007669"/>
    <property type="project" value="UniProtKB-SubCell"/>
</dbReference>
<comment type="similarity">
    <text evidence="5">Belongs to the TMTC family.</text>
</comment>
<dbReference type="InterPro" id="IPR052346">
    <property type="entry name" value="O-mannosyl-transferase_TMTC"/>
</dbReference>
<dbReference type="GO" id="GO:0030968">
    <property type="term" value="P:endoplasmic reticulum unfolded protein response"/>
    <property type="evidence" value="ECO:0007669"/>
    <property type="project" value="TreeGrafter"/>
</dbReference>
<reference evidence="19" key="1">
    <citation type="journal article" date="2020" name="G3 (Bethesda)">
        <title>High-Quality Assemblies for Three Invasive Social Wasps from the &lt;i&gt;Vespula&lt;/i&gt; Genus.</title>
        <authorList>
            <person name="Harrop T.W.R."/>
            <person name="Guhlin J."/>
            <person name="McLaughlin G.M."/>
            <person name="Permina E."/>
            <person name="Stockwell P."/>
            <person name="Gilligan J."/>
            <person name="Le Lec M.F."/>
            <person name="Gruber M.A.M."/>
            <person name="Quinn O."/>
            <person name="Lovegrove M."/>
            <person name="Duncan E.J."/>
            <person name="Remnant E.J."/>
            <person name="Van Eeckhoven J."/>
            <person name="Graham B."/>
            <person name="Knapp R.A."/>
            <person name="Langford K.W."/>
            <person name="Kronenberg Z."/>
            <person name="Press M.O."/>
            <person name="Eacker S.M."/>
            <person name="Wilson-Rankin E.E."/>
            <person name="Purcell J."/>
            <person name="Lester P.J."/>
            <person name="Dearden P.K."/>
        </authorList>
    </citation>
    <scope>NUCLEOTIDE SEQUENCE</scope>
    <source>
        <strain evidence="19">Linc-1</strain>
    </source>
</reference>
<feature type="transmembrane region" description="Helical" evidence="17">
    <location>
        <begin position="180"/>
        <end position="198"/>
    </location>
</feature>
<feature type="repeat" description="TPR" evidence="16">
    <location>
        <begin position="563"/>
        <end position="596"/>
    </location>
</feature>
<name>A0A834K740_VESGE</name>
<dbReference type="Pfam" id="PF08409">
    <property type="entry name" value="TMTC_DUF1736"/>
    <property type="match status" value="1"/>
</dbReference>
<dbReference type="EMBL" id="JACSDZ010000006">
    <property type="protein sequence ID" value="KAF7401293.1"/>
    <property type="molecule type" value="Genomic_DNA"/>
</dbReference>
<dbReference type="PROSITE" id="PS50293">
    <property type="entry name" value="TPR_REGION"/>
    <property type="match status" value="1"/>
</dbReference>
<dbReference type="PROSITE" id="PS50005">
    <property type="entry name" value="TPR"/>
    <property type="match status" value="6"/>
</dbReference>
<dbReference type="SUPFAM" id="SSF48452">
    <property type="entry name" value="TPR-like"/>
    <property type="match status" value="1"/>
</dbReference>
<evidence type="ECO:0000256" key="3">
    <source>
        <dbReference type="ARBA" id="ARBA00004240"/>
    </source>
</evidence>
<comment type="subcellular location">
    <subcellularLocation>
        <location evidence="3">Endoplasmic reticulum</location>
    </subcellularLocation>
    <subcellularLocation>
        <location evidence="2">Membrane</location>
        <topology evidence="2">Multi-pass membrane protein</topology>
    </subcellularLocation>
</comment>
<dbReference type="AlphaFoldDB" id="A0A834K740"/>
<feature type="domain" description="DUF1736" evidence="18">
    <location>
        <begin position="273"/>
        <end position="344"/>
    </location>
</feature>
<feature type="repeat" description="TPR" evidence="16">
    <location>
        <begin position="665"/>
        <end position="698"/>
    </location>
</feature>
<proteinExistence type="inferred from homology"/>
<feature type="transmembrane region" description="Helical" evidence="17">
    <location>
        <begin position="334"/>
        <end position="352"/>
    </location>
</feature>
<feature type="transmembrane region" description="Helical" evidence="17">
    <location>
        <begin position="393"/>
        <end position="413"/>
    </location>
</feature>
<keyword evidence="7" id="KW-0808">Transferase</keyword>
<dbReference type="Proteomes" id="UP000617340">
    <property type="component" value="Unassembled WGS sequence"/>
</dbReference>
<keyword evidence="8 17" id="KW-0812">Transmembrane</keyword>
<evidence type="ECO:0000259" key="18">
    <source>
        <dbReference type="Pfam" id="PF08409"/>
    </source>
</evidence>
<sequence>MAIKINTEFPAVPLPIALLIIIILSLCYANSYDGAFVFDDAEAIVNNDDIQKTPIWEIFKNDFWGTKLSHKGSHKSYRPLTILTFRMQYWIRGYLNSQDFHIVNIILHIIVCLLTLYVFNILLNNKEQNIAFYATVLFAIHPVHTEAISGVVGRAELLCVLFTWLSLIMYNQCIIANYSIGKWCNIIGCIISILIAMLCKETGITAIGICAVYDLVIINGFLPNDVLKLLISKHSHINSMIAMKLNRAFFIRMFVLCLSAIILLSLRFTIMEFSTPKFQPVDNPASFLDNCFLRILNYSYIYSINMWLLICPEWLCFDWSMGCIPLITGYDKRIFFIILFWIFLGAIVIHIFSTHGDRFLRYTIVGLALLIIPFLPASNIFFTVGFVLAERTLYIPSAGYCLLVIIGLQKLLTGTSLRNLLILFYTFLCLIFFMRSWIRSDQWRSEESLFRSALNVCPLNAKVHYNIAKNAADAGNLNLAKLEYREALHLNPKYAQAMNNLANLLKDEGKYDVAENLFKQAVTLQKDFATAWMNYGIVLSALKRYEESEKSYLTALSQKPKYPDCYYNLGVLYLEQKQYQKALTAWTNATKLKVTHRRAWTNMVILLDDLGMSEQALKIANEALKYIPDYASIYFNIANILGKVGRFSEAETYFKQAISRNPTDPMFYTNLGVLYHRWNKVSEAEYMYKKALKFNPHSRNAKENLKKLQSLKRSVK</sequence>
<dbReference type="GO" id="GO:0004169">
    <property type="term" value="F:dolichyl-phosphate-mannose-protein mannosyltransferase activity"/>
    <property type="evidence" value="ECO:0007669"/>
    <property type="project" value="UniProtKB-EC"/>
</dbReference>
<protein>
    <recommendedName>
        <fullName evidence="6">dolichyl-phosphate-mannose--protein mannosyltransferase</fullName>
        <ecNumber evidence="6">2.4.1.109</ecNumber>
    </recommendedName>
</protein>
<dbReference type="SMART" id="SM00028">
    <property type="entry name" value="TPR"/>
    <property type="match status" value="7"/>
</dbReference>
<keyword evidence="9" id="KW-0677">Repeat</keyword>
<evidence type="ECO:0000256" key="6">
    <source>
        <dbReference type="ARBA" id="ARBA00012839"/>
    </source>
</evidence>
<dbReference type="InterPro" id="IPR013618">
    <property type="entry name" value="TMTC_DUF1736"/>
</dbReference>
<keyword evidence="10 16" id="KW-0802">TPR repeat</keyword>
<evidence type="ECO:0000256" key="7">
    <source>
        <dbReference type="ARBA" id="ARBA00022679"/>
    </source>
</evidence>
<feature type="transmembrane region" description="Helical" evidence="17">
    <location>
        <begin position="12"/>
        <end position="31"/>
    </location>
</feature>
<evidence type="ECO:0000313" key="19">
    <source>
        <dbReference type="EMBL" id="KAF7401293.1"/>
    </source>
</evidence>